<dbReference type="PANTHER" id="PTHR42716:SF2">
    <property type="entry name" value="L-ASPARTATE OXIDASE, CHLOROPLASTIC"/>
    <property type="match status" value="1"/>
</dbReference>
<dbReference type="SUPFAM" id="SSF56425">
    <property type="entry name" value="Succinate dehydrogenase/fumarate reductase flavoprotein, catalytic domain"/>
    <property type="match status" value="1"/>
</dbReference>
<feature type="domain" description="Fumarate reductase/succinate dehydrogenase flavoprotein-like C-terminal" evidence="12">
    <location>
        <begin position="489"/>
        <end position="518"/>
    </location>
</feature>
<dbReference type="InterPro" id="IPR037099">
    <property type="entry name" value="Fum_R/Succ_DH_flav-like_C_sf"/>
</dbReference>
<evidence type="ECO:0000256" key="1">
    <source>
        <dbReference type="ARBA" id="ARBA00001974"/>
    </source>
</evidence>
<dbReference type="SUPFAM" id="SSF46977">
    <property type="entry name" value="Succinate dehydrogenase/fumarate reductase flavoprotein C-terminal domain"/>
    <property type="match status" value="1"/>
</dbReference>
<dbReference type="OrthoDB" id="9806724at2"/>
<evidence type="ECO:0000259" key="12">
    <source>
        <dbReference type="Pfam" id="PF02910"/>
    </source>
</evidence>
<dbReference type="InterPro" id="IPR027477">
    <property type="entry name" value="Succ_DH/fumarate_Rdtase_cat_sf"/>
</dbReference>
<dbReference type="EMBL" id="CP000449">
    <property type="protein sequence ID" value="ABI65083.1"/>
    <property type="molecule type" value="Genomic_DNA"/>
</dbReference>
<evidence type="ECO:0000259" key="11">
    <source>
        <dbReference type="Pfam" id="PF00890"/>
    </source>
</evidence>
<dbReference type="RefSeq" id="WP_011642730.1">
    <property type="nucleotide sequence ID" value="NC_008347.1"/>
</dbReference>
<evidence type="ECO:0000256" key="2">
    <source>
        <dbReference type="ARBA" id="ARBA00004950"/>
    </source>
</evidence>
<dbReference type="KEGG" id="mmr:Mmar10_0790"/>
<evidence type="ECO:0000256" key="3">
    <source>
        <dbReference type="ARBA" id="ARBA00008562"/>
    </source>
</evidence>
<gene>
    <name evidence="13" type="ordered locus">Mmar10_0790</name>
</gene>
<evidence type="ECO:0000313" key="14">
    <source>
        <dbReference type="Proteomes" id="UP000001964"/>
    </source>
</evidence>
<evidence type="ECO:0000256" key="10">
    <source>
        <dbReference type="SAM" id="MobiDB-lite"/>
    </source>
</evidence>
<organism evidence="13 14">
    <name type="scientific">Maricaulis maris (strain MCS10)</name>
    <name type="common">Caulobacter maris</name>
    <dbReference type="NCBI Taxonomy" id="394221"/>
    <lineage>
        <taxon>Bacteria</taxon>
        <taxon>Pseudomonadati</taxon>
        <taxon>Pseudomonadota</taxon>
        <taxon>Alphaproteobacteria</taxon>
        <taxon>Maricaulales</taxon>
        <taxon>Maricaulaceae</taxon>
        <taxon>Maricaulis</taxon>
    </lineage>
</organism>
<dbReference type="FunFam" id="3.90.700.10:FF:000002">
    <property type="entry name" value="L-aspartate oxidase"/>
    <property type="match status" value="1"/>
</dbReference>
<dbReference type="Pfam" id="PF00890">
    <property type="entry name" value="FAD_binding_2"/>
    <property type="match status" value="1"/>
</dbReference>
<evidence type="ECO:0000256" key="9">
    <source>
        <dbReference type="ARBA" id="ARBA00048305"/>
    </source>
</evidence>
<dbReference type="GO" id="GO:0008734">
    <property type="term" value="F:L-aspartate oxidase activity"/>
    <property type="evidence" value="ECO:0007669"/>
    <property type="project" value="UniProtKB-EC"/>
</dbReference>
<dbReference type="STRING" id="394221.Mmar10_0790"/>
<dbReference type="HOGENOM" id="CLU_014312_3_2_5"/>
<dbReference type="InterPro" id="IPR005288">
    <property type="entry name" value="NadB"/>
</dbReference>
<evidence type="ECO:0000256" key="4">
    <source>
        <dbReference type="ARBA" id="ARBA00012173"/>
    </source>
</evidence>
<name>Q0ARK4_MARMM</name>
<evidence type="ECO:0000256" key="6">
    <source>
        <dbReference type="ARBA" id="ARBA00022642"/>
    </source>
</evidence>
<dbReference type="GO" id="GO:0034628">
    <property type="term" value="P:'de novo' NAD+ biosynthetic process from L-aspartate"/>
    <property type="evidence" value="ECO:0007669"/>
    <property type="project" value="TreeGrafter"/>
</dbReference>
<dbReference type="Pfam" id="PF02910">
    <property type="entry name" value="Succ_DH_flav_C"/>
    <property type="match status" value="1"/>
</dbReference>
<dbReference type="UniPathway" id="UPA00253">
    <property type="reaction ID" value="UER00326"/>
</dbReference>
<comment type="cofactor">
    <cofactor evidence="1">
        <name>FAD</name>
        <dbReference type="ChEBI" id="CHEBI:57692"/>
    </cofactor>
</comment>
<comment type="pathway">
    <text evidence="2">Cofactor biosynthesis; NAD(+) biosynthesis; iminoaspartate from L-aspartate (oxidase route): step 1/1.</text>
</comment>
<comment type="similarity">
    <text evidence="3">Belongs to the FAD-dependent oxidoreductase 2 family. NadB subfamily.</text>
</comment>
<dbReference type="eggNOG" id="COG0029">
    <property type="taxonomic scope" value="Bacteria"/>
</dbReference>
<evidence type="ECO:0000313" key="13">
    <source>
        <dbReference type="EMBL" id="ABI65083.1"/>
    </source>
</evidence>
<accession>Q0ARK4</accession>
<dbReference type="Gene3D" id="3.50.50.60">
    <property type="entry name" value="FAD/NAD(P)-binding domain"/>
    <property type="match status" value="1"/>
</dbReference>
<comment type="catalytic activity">
    <reaction evidence="9">
        <text>L-aspartate + O2 = iminosuccinate + H2O2</text>
        <dbReference type="Rhea" id="RHEA:25876"/>
        <dbReference type="ChEBI" id="CHEBI:15379"/>
        <dbReference type="ChEBI" id="CHEBI:16240"/>
        <dbReference type="ChEBI" id="CHEBI:29991"/>
        <dbReference type="ChEBI" id="CHEBI:77875"/>
        <dbReference type="EC" id="1.4.3.16"/>
    </reaction>
    <physiologicalReaction direction="left-to-right" evidence="9">
        <dbReference type="Rhea" id="RHEA:25877"/>
    </physiologicalReaction>
</comment>
<dbReference type="Proteomes" id="UP000001964">
    <property type="component" value="Chromosome"/>
</dbReference>
<dbReference type="SUPFAM" id="SSF51905">
    <property type="entry name" value="FAD/NAD(P)-binding domain"/>
    <property type="match status" value="1"/>
</dbReference>
<protein>
    <recommendedName>
        <fullName evidence="4">L-aspartate oxidase</fullName>
        <ecNumber evidence="4">1.4.3.16</ecNumber>
    </recommendedName>
</protein>
<keyword evidence="8 13" id="KW-0560">Oxidoreductase</keyword>
<dbReference type="InterPro" id="IPR003953">
    <property type="entry name" value="FAD-dep_OxRdtase_2_FAD-bd"/>
</dbReference>
<evidence type="ECO:0000256" key="8">
    <source>
        <dbReference type="ARBA" id="ARBA00023002"/>
    </source>
</evidence>
<dbReference type="PRINTS" id="PR00368">
    <property type="entry name" value="FADPNR"/>
</dbReference>
<proteinExistence type="inferred from homology"/>
<dbReference type="InterPro" id="IPR015939">
    <property type="entry name" value="Fum_Rdtase/Succ_DH_flav-like_C"/>
</dbReference>
<feature type="domain" description="FAD-dependent oxidoreductase 2 FAD-binding" evidence="11">
    <location>
        <begin position="6"/>
        <end position="372"/>
    </location>
</feature>
<keyword evidence="14" id="KW-1185">Reference proteome</keyword>
<keyword evidence="7" id="KW-0274">FAD</keyword>
<dbReference type="AlphaFoldDB" id="Q0ARK4"/>
<reference evidence="13 14" key="1">
    <citation type="submission" date="2006-08" db="EMBL/GenBank/DDBJ databases">
        <title>Complete sequence of Maricaulis maris MCS10.</title>
        <authorList>
            <consortium name="US DOE Joint Genome Institute"/>
            <person name="Copeland A."/>
            <person name="Lucas S."/>
            <person name="Lapidus A."/>
            <person name="Barry K."/>
            <person name="Detter J.C."/>
            <person name="Glavina del Rio T."/>
            <person name="Hammon N."/>
            <person name="Israni S."/>
            <person name="Dalin E."/>
            <person name="Tice H."/>
            <person name="Pitluck S."/>
            <person name="Saunders E."/>
            <person name="Brettin T."/>
            <person name="Bruce D."/>
            <person name="Han C."/>
            <person name="Tapia R."/>
            <person name="Gilna P."/>
            <person name="Schmutz J."/>
            <person name="Larimer F."/>
            <person name="Land M."/>
            <person name="Hauser L."/>
            <person name="Kyrpides N."/>
            <person name="Mikhailova N."/>
            <person name="Viollier P."/>
            <person name="Stephens C."/>
            <person name="Richardson P."/>
        </authorList>
    </citation>
    <scope>NUCLEOTIDE SEQUENCE [LARGE SCALE GENOMIC DNA]</scope>
    <source>
        <strain evidence="13 14">MCS10</strain>
    </source>
</reference>
<evidence type="ECO:0000256" key="5">
    <source>
        <dbReference type="ARBA" id="ARBA00022630"/>
    </source>
</evidence>
<dbReference type="Gene3D" id="3.90.700.10">
    <property type="entry name" value="Succinate dehydrogenase/fumarate reductase flavoprotein, catalytic domain"/>
    <property type="match status" value="1"/>
</dbReference>
<dbReference type="PANTHER" id="PTHR42716">
    <property type="entry name" value="L-ASPARTATE OXIDASE"/>
    <property type="match status" value="1"/>
</dbReference>
<sequence length="547" mass="56249">MTHPTLICGAGIAGLWAALKLAPRPVVLLTGAPLGDGAASGWAQGGVSAALAADDSAELHARDTIAAGAGLVDREAALALSEGAAAEVAELAALGAPFEREGADWSLSREAAHSRPRVARVKGDGAGAAIMATLIKAVRAAAHIEIRDGWKAVALTGDSSACTGAIAQGPDGQIQSIEAGATLLAMGGAGGLFALTTTPAIAQGQAMAMAARLGAVIRDPEFVQFHPTALNAGLDPAPLCTEALRGEGAILVDQTGHRFMKAIHDDAELAPRDVVARAVHRQNASGKGAFLDCREAVGEAFPERFPAVFAACQRAGIDPRIEPIPVAPTAHYHMGGVATDIDGRTSVPGLFAIGECAATGLHGANRLASNSLAEGLVSAARFARRLAAPDEHHPSSPGLSGGPRLDGRQKGPDSRTPNIMVNPMAEVPRTSRGMTVDSQWVAPSLPPLALLRLRQAMSRHCGVERSEAGLSELAALIDAMRREHGEADALIAARFIVTGALKRRESRGGHFRSDCPQTLKEAHHSALRLNDLAAPELAPAALTGPAE</sequence>
<dbReference type="InterPro" id="IPR036188">
    <property type="entry name" value="FAD/NAD-bd_sf"/>
</dbReference>
<dbReference type="NCBIfam" id="NF005701">
    <property type="entry name" value="PRK07512.1"/>
    <property type="match status" value="1"/>
</dbReference>
<dbReference type="Gene3D" id="1.20.58.100">
    <property type="entry name" value="Fumarate reductase/succinate dehydrogenase flavoprotein-like, C-terminal domain"/>
    <property type="match status" value="1"/>
</dbReference>
<dbReference type="EC" id="1.4.3.16" evidence="4"/>
<feature type="region of interest" description="Disordered" evidence="10">
    <location>
        <begin position="387"/>
        <end position="423"/>
    </location>
</feature>
<keyword evidence="5" id="KW-0285">Flavoprotein</keyword>
<keyword evidence="6" id="KW-0662">Pyridine nucleotide biosynthesis</keyword>
<evidence type="ECO:0000256" key="7">
    <source>
        <dbReference type="ARBA" id="ARBA00022827"/>
    </source>
</evidence>